<reference evidence="1 2" key="1">
    <citation type="submission" date="2015-08" db="EMBL/GenBank/DDBJ databases">
        <title>Genome sequencing and assembly of the deep-sea bacterium Idiomarina zobellii.</title>
        <authorList>
            <person name="Mithoefer S.D."/>
            <person name="Rheaume B.A."/>
            <person name="MacLea K.S."/>
        </authorList>
    </citation>
    <scope>NUCLEOTIDE SEQUENCE [LARGE SCALE GENOMIC DNA]</scope>
    <source>
        <strain evidence="1 2">KMM 231</strain>
    </source>
</reference>
<dbReference type="OrthoDB" id="9156632at2"/>
<organism evidence="1 2">
    <name type="scientific">Idiomarina zobellii</name>
    <dbReference type="NCBI Taxonomy" id="86103"/>
    <lineage>
        <taxon>Bacteria</taxon>
        <taxon>Pseudomonadati</taxon>
        <taxon>Pseudomonadota</taxon>
        <taxon>Gammaproteobacteria</taxon>
        <taxon>Alteromonadales</taxon>
        <taxon>Idiomarinaceae</taxon>
        <taxon>Idiomarina</taxon>
    </lineage>
</organism>
<dbReference type="GO" id="GO:0003677">
    <property type="term" value="F:DNA binding"/>
    <property type="evidence" value="ECO:0007669"/>
    <property type="project" value="InterPro"/>
</dbReference>
<dbReference type="SUPFAM" id="SSF47413">
    <property type="entry name" value="lambda repressor-like DNA-binding domains"/>
    <property type="match status" value="1"/>
</dbReference>
<dbReference type="CDD" id="cd00093">
    <property type="entry name" value="HTH_XRE"/>
    <property type="match status" value="1"/>
</dbReference>
<name>A0A837NCX0_9GAMM</name>
<dbReference type="Proteomes" id="UP000053030">
    <property type="component" value="Unassembled WGS sequence"/>
</dbReference>
<gene>
    <name evidence="1" type="ORF">AFK76_11360</name>
</gene>
<dbReference type="EMBL" id="LHSG01000015">
    <property type="protein sequence ID" value="KPD22113.1"/>
    <property type="molecule type" value="Genomic_DNA"/>
</dbReference>
<sequence>MLLEAKDTKTIGRIAKVVRQQQELDQTTAGAFAGCGINFVSQFENGKPTVQLEKALNVLNALGIKVYLDIPDSASSDKLTELTGRLNHE</sequence>
<dbReference type="InterPro" id="IPR010982">
    <property type="entry name" value="Lambda_DNA-bd_dom_sf"/>
</dbReference>
<dbReference type="Gene3D" id="1.10.260.40">
    <property type="entry name" value="lambda repressor-like DNA-binding domains"/>
    <property type="match status" value="1"/>
</dbReference>
<proteinExistence type="predicted"/>
<evidence type="ECO:0000313" key="1">
    <source>
        <dbReference type="EMBL" id="KPD22113.1"/>
    </source>
</evidence>
<accession>A0A837NCX0</accession>
<dbReference type="InterPro" id="IPR001387">
    <property type="entry name" value="Cro/C1-type_HTH"/>
</dbReference>
<evidence type="ECO:0000313" key="2">
    <source>
        <dbReference type="Proteomes" id="UP000053030"/>
    </source>
</evidence>
<comment type="caution">
    <text evidence="1">The sequence shown here is derived from an EMBL/GenBank/DDBJ whole genome shotgun (WGS) entry which is preliminary data.</text>
</comment>
<protein>
    <submittedName>
        <fullName evidence="1">Cro/Cl family transcriptional regulator</fullName>
    </submittedName>
</protein>
<keyword evidence="2" id="KW-1185">Reference proteome</keyword>
<dbReference type="AlphaFoldDB" id="A0A837NCX0"/>